<accession>A0A6A6ZEE2</accession>
<feature type="compositionally biased region" description="Basic and acidic residues" evidence="2">
    <location>
        <begin position="146"/>
        <end position="167"/>
    </location>
</feature>
<keyword evidence="1" id="KW-0863">Zinc-finger</keyword>
<dbReference type="AlphaFoldDB" id="A0A6A6ZEE2"/>
<dbReference type="OrthoDB" id="1918685at2759"/>
<dbReference type="PROSITE" id="PS50103">
    <property type="entry name" value="ZF_C3H1"/>
    <property type="match status" value="1"/>
</dbReference>
<organism evidence="4 5">
    <name type="scientific">Ophiobolus disseminans</name>
    <dbReference type="NCBI Taxonomy" id="1469910"/>
    <lineage>
        <taxon>Eukaryota</taxon>
        <taxon>Fungi</taxon>
        <taxon>Dikarya</taxon>
        <taxon>Ascomycota</taxon>
        <taxon>Pezizomycotina</taxon>
        <taxon>Dothideomycetes</taxon>
        <taxon>Pleosporomycetidae</taxon>
        <taxon>Pleosporales</taxon>
        <taxon>Pleosporineae</taxon>
        <taxon>Phaeosphaeriaceae</taxon>
        <taxon>Ophiobolus</taxon>
    </lineage>
</organism>
<evidence type="ECO:0000313" key="5">
    <source>
        <dbReference type="Proteomes" id="UP000799424"/>
    </source>
</evidence>
<keyword evidence="5" id="KW-1185">Reference proteome</keyword>
<name>A0A6A6ZEE2_9PLEO</name>
<dbReference type="EMBL" id="MU006245">
    <property type="protein sequence ID" value="KAF2819380.1"/>
    <property type="molecule type" value="Genomic_DNA"/>
</dbReference>
<evidence type="ECO:0000313" key="4">
    <source>
        <dbReference type="EMBL" id="KAF2819380.1"/>
    </source>
</evidence>
<feature type="compositionally biased region" description="Polar residues" evidence="2">
    <location>
        <begin position="236"/>
        <end position="253"/>
    </location>
</feature>
<evidence type="ECO:0000259" key="3">
    <source>
        <dbReference type="PROSITE" id="PS50103"/>
    </source>
</evidence>
<dbReference type="Proteomes" id="UP000799424">
    <property type="component" value="Unassembled WGS sequence"/>
</dbReference>
<sequence length="329" mass="36365">MRYKSLNLHQLISKSFPPAEYHHLLVDRYVPATAQDGAPSSSMPRKTTVNTLLPRDFDKPLTCYFWHQNGRCNKRDEDCANAHFNTGYLAMSRIGLPSHTGVAAVAGKIARDSTTFAADLDSVQWHGAVDHREQWLRMRGQELMTRERNVQQREHELNRDIKAKAREAATPPPRPPRSCRRDQSPQTPCQNTYESRRGSQVVLEFADPTASPPMGPSTPATRPTSHGRQSAPALSRATSWKGTVPAGSNSWASKSPDHGNKHLSPPPASQTRLQATFEAMKKMGSGLGSPGAEYSPRKSEGLRSAMRNGNEQDVKSPGYFDVAVEAARE</sequence>
<reference evidence="4" key="1">
    <citation type="journal article" date="2020" name="Stud. Mycol.">
        <title>101 Dothideomycetes genomes: a test case for predicting lifestyles and emergence of pathogens.</title>
        <authorList>
            <person name="Haridas S."/>
            <person name="Albert R."/>
            <person name="Binder M."/>
            <person name="Bloem J."/>
            <person name="Labutti K."/>
            <person name="Salamov A."/>
            <person name="Andreopoulos B."/>
            <person name="Baker S."/>
            <person name="Barry K."/>
            <person name="Bills G."/>
            <person name="Bluhm B."/>
            <person name="Cannon C."/>
            <person name="Castanera R."/>
            <person name="Culley D."/>
            <person name="Daum C."/>
            <person name="Ezra D."/>
            <person name="Gonzalez J."/>
            <person name="Henrissat B."/>
            <person name="Kuo A."/>
            <person name="Liang C."/>
            <person name="Lipzen A."/>
            <person name="Lutzoni F."/>
            <person name="Magnuson J."/>
            <person name="Mondo S."/>
            <person name="Nolan M."/>
            <person name="Ohm R."/>
            <person name="Pangilinan J."/>
            <person name="Park H.-J."/>
            <person name="Ramirez L."/>
            <person name="Alfaro M."/>
            <person name="Sun H."/>
            <person name="Tritt A."/>
            <person name="Yoshinaga Y."/>
            <person name="Zwiers L.-H."/>
            <person name="Turgeon B."/>
            <person name="Goodwin S."/>
            <person name="Spatafora J."/>
            <person name="Crous P."/>
            <person name="Grigoriev I."/>
        </authorList>
    </citation>
    <scope>NUCLEOTIDE SEQUENCE</scope>
    <source>
        <strain evidence="4">CBS 113818</strain>
    </source>
</reference>
<dbReference type="GO" id="GO:0008270">
    <property type="term" value="F:zinc ion binding"/>
    <property type="evidence" value="ECO:0007669"/>
    <property type="project" value="UniProtKB-KW"/>
</dbReference>
<keyword evidence="1" id="KW-0479">Metal-binding</keyword>
<evidence type="ECO:0000256" key="1">
    <source>
        <dbReference type="PROSITE-ProRule" id="PRU00723"/>
    </source>
</evidence>
<feature type="domain" description="C3H1-type" evidence="3">
    <location>
        <begin position="57"/>
        <end position="86"/>
    </location>
</feature>
<gene>
    <name evidence="4" type="ORF">CC86DRAFT_413077</name>
</gene>
<feature type="compositionally biased region" description="Polar residues" evidence="2">
    <location>
        <begin position="184"/>
        <end position="193"/>
    </location>
</feature>
<evidence type="ECO:0000256" key="2">
    <source>
        <dbReference type="SAM" id="MobiDB-lite"/>
    </source>
</evidence>
<dbReference type="InterPro" id="IPR000571">
    <property type="entry name" value="Znf_CCCH"/>
</dbReference>
<keyword evidence="1" id="KW-0862">Zinc</keyword>
<feature type="region of interest" description="Disordered" evidence="2">
    <location>
        <begin position="146"/>
        <end position="320"/>
    </location>
</feature>
<protein>
    <recommendedName>
        <fullName evidence="3">C3H1-type domain-containing protein</fullName>
    </recommendedName>
</protein>
<proteinExistence type="predicted"/>
<feature type="zinc finger region" description="C3H1-type" evidence="1">
    <location>
        <begin position="57"/>
        <end position="86"/>
    </location>
</feature>
<feature type="compositionally biased region" description="Polar residues" evidence="2">
    <location>
        <begin position="218"/>
        <end position="228"/>
    </location>
</feature>